<dbReference type="Proteomes" id="UP001140234">
    <property type="component" value="Unassembled WGS sequence"/>
</dbReference>
<name>A0ACC1K8F4_9FUNG</name>
<proteinExistence type="predicted"/>
<accession>A0ACC1K8F4</accession>
<evidence type="ECO:0000313" key="1">
    <source>
        <dbReference type="EMBL" id="KAJ2775229.1"/>
    </source>
</evidence>
<gene>
    <name evidence="1" type="ORF">IWQ57_000492</name>
</gene>
<reference evidence="1" key="1">
    <citation type="submission" date="2022-07" db="EMBL/GenBank/DDBJ databases">
        <title>Phylogenomic reconstructions and comparative analyses of Kickxellomycotina fungi.</title>
        <authorList>
            <person name="Reynolds N.K."/>
            <person name="Stajich J.E."/>
            <person name="Barry K."/>
            <person name="Grigoriev I.V."/>
            <person name="Crous P."/>
            <person name="Smith M.E."/>
        </authorList>
    </citation>
    <scope>NUCLEOTIDE SEQUENCE</scope>
    <source>
        <strain evidence="1">CBS 109366</strain>
    </source>
</reference>
<protein>
    <submittedName>
        <fullName evidence="1">Uncharacterized protein</fullName>
    </submittedName>
</protein>
<dbReference type="EMBL" id="JANBUJ010000030">
    <property type="protein sequence ID" value="KAJ2775229.1"/>
    <property type="molecule type" value="Genomic_DNA"/>
</dbReference>
<comment type="caution">
    <text evidence="1">The sequence shown here is derived from an EMBL/GenBank/DDBJ whole genome shotgun (WGS) entry which is preliminary data.</text>
</comment>
<keyword evidence="2" id="KW-1185">Reference proteome</keyword>
<organism evidence="1 2">
    <name type="scientific">Coemansia nantahalensis</name>
    <dbReference type="NCBI Taxonomy" id="2789366"/>
    <lineage>
        <taxon>Eukaryota</taxon>
        <taxon>Fungi</taxon>
        <taxon>Fungi incertae sedis</taxon>
        <taxon>Zoopagomycota</taxon>
        <taxon>Kickxellomycotina</taxon>
        <taxon>Kickxellomycetes</taxon>
        <taxon>Kickxellales</taxon>
        <taxon>Kickxellaceae</taxon>
        <taxon>Coemansia</taxon>
    </lineage>
</organism>
<sequence>MQKYAGVLGDLHRAYARLVGQWPVDRLRPTHCYKKVLAQHMDAQFERLAALQGAALAPELERVRREIAALQDLAANTYRTQHRLSAAVTNPASHPGYYTKLLDSIDSAAASGKKLSLRVD</sequence>
<evidence type="ECO:0000313" key="2">
    <source>
        <dbReference type="Proteomes" id="UP001140234"/>
    </source>
</evidence>